<dbReference type="AlphaFoldDB" id="E0XU17"/>
<dbReference type="Pfam" id="PF07238">
    <property type="entry name" value="PilZ"/>
    <property type="match status" value="1"/>
</dbReference>
<name>E0XU17_9BACT</name>
<reference evidence="2" key="1">
    <citation type="journal article" date="2011" name="Environ. Microbiol.">
        <title>Time-series analyses of Monterey Bay coastal microbial picoplankton using a 'genome proxy' microarray.</title>
        <authorList>
            <person name="Rich V.I."/>
            <person name="Pham V.D."/>
            <person name="Eppley J."/>
            <person name="Shi Y."/>
            <person name="DeLong E.F."/>
        </authorList>
    </citation>
    <scope>NUCLEOTIDE SEQUENCE</scope>
</reference>
<organism evidence="2">
    <name type="scientific">uncultured Desulfobacterales bacterium HF0200_07G10</name>
    <dbReference type="NCBI Taxonomy" id="710741"/>
    <lineage>
        <taxon>Bacteria</taxon>
        <taxon>Pseudomonadati</taxon>
        <taxon>Thermodesulfobacteriota</taxon>
        <taxon>Desulfobacteria</taxon>
        <taxon>Desulfobacterales</taxon>
        <taxon>environmental samples</taxon>
    </lineage>
</organism>
<feature type="domain" description="PilZ" evidence="1">
    <location>
        <begin position="39"/>
        <end position="130"/>
    </location>
</feature>
<dbReference type="EMBL" id="GU474877">
    <property type="protein sequence ID" value="ADI17908.1"/>
    <property type="molecule type" value="Genomic_DNA"/>
</dbReference>
<dbReference type="Gene3D" id="2.40.10.220">
    <property type="entry name" value="predicted glycosyltransferase like domains"/>
    <property type="match status" value="1"/>
</dbReference>
<proteinExistence type="predicted"/>
<dbReference type="InterPro" id="IPR009875">
    <property type="entry name" value="PilZ_domain"/>
</dbReference>
<evidence type="ECO:0000313" key="2">
    <source>
        <dbReference type="EMBL" id="ADI17908.1"/>
    </source>
</evidence>
<sequence>MKHHTEELKIGGLNLFWKKKNKDEGEGKLFETPDADRGAFRVYPSKDKPVNIKVGGNQLTACDISAGGISFENKNFTKDETYSLELTLPIINETYVLETKVHKIDDKNICRCSILGLSEDQEDKIHSYILARQKEEISENKGKSF</sequence>
<protein>
    <recommendedName>
        <fullName evidence="1">PilZ domain-containing protein</fullName>
    </recommendedName>
</protein>
<evidence type="ECO:0000259" key="1">
    <source>
        <dbReference type="Pfam" id="PF07238"/>
    </source>
</evidence>
<accession>E0XU17</accession>
<dbReference type="GO" id="GO:0035438">
    <property type="term" value="F:cyclic-di-GMP binding"/>
    <property type="evidence" value="ECO:0007669"/>
    <property type="project" value="InterPro"/>
</dbReference>